<feature type="signal peptide" evidence="7">
    <location>
        <begin position="1"/>
        <end position="23"/>
    </location>
</feature>
<dbReference type="CDD" id="cd15039">
    <property type="entry name" value="7tmB3_Methuselah-like"/>
    <property type="match status" value="1"/>
</dbReference>
<proteinExistence type="predicted"/>
<protein>
    <recommendedName>
        <fullName evidence="8">G-protein coupled receptors family 2 profile 2 domain-containing protein</fullName>
    </recommendedName>
</protein>
<evidence type="ECO:0000256" key="5">
    <source>
        <dbReference type="SAM" id="MobiDB-lite"/>
    </source>
</evidence>
<dbReference type="EMBL" id="JBAMIC010000004">
    <property type="protein sequence ID" value="KAK7108888.1"/>
    <property type="molecule type" value="Genomic_DNA"/>
</dbReference>
<dbReference type="GO" id="GO:0016020">
    <property type="term" value="C:membrane"/>
    <property type="evidence" value="ECO:0007669"/>
    <property type="project" value="UniProtKB-SubCell"/>
</dbReference>
<evidence type="ECO:0000256" key="3">
    <source>
        <dbReference type="ARBA" id="ARBA00022989"/>
    </source>
</evidence>
<comment type="caution">
    <text evidence="9">The sequence shown here is derived from an EMBL/GenBank/DDBJ whole genome shotgun (WGS) entry which is preliminary data.</text>
</comment>
<dbReference type="GO" id="GO:0004930">
    <property type="term" value="F:G protein-coupled receptor activity"/>
    <property type="evidence" value="ECO:0007669"/>
    <property type="project" value="InterPro"/>
</dbReference>
<keyword evidence="7" id="KW-0732">Signal</keyword>
<feature type="transmembrane region" description="Helical" evidence="6">
    <location>
        <begin position="838"/>
        <end position="867"/>
    </location>
</feature>
<reference evidence="9 10" key="1">
    <citation type="submission" date="2024-02" db="EMBL/GenBank/DDBJ databases">
        <title>Chromosome-scale genome assembly of the rough periwinkle Littorina saxatilis.</title>
        <authorList>
            <person name="De Jode A."/>
            <person name="Faria R."/>
            <person name="Formenti G."/>
            <person name="Sims Y."/>
            <person name="Smith T.P."/>
            <person name="Tracey A."/>
            <person name="Wood J.M.D."/>
            <person name="Zagrodzka Z.B."/>
            <person name="Johannesson K."/>
            <person name="Butlin R.K."/>
            <person name="Leder E.H."/>
        </authorList>
    </citation>
    <scope>NUCLEOTIDE SEQUENCE [LARGE SCALE GENOMIC DNA]</scope>
    <source>
        <strain evidence="9">Snail1</strain>
        <tissue evidence="9">Muscle</tissue>
    </source>
</reference>
<evidence type="ECO:0000259" key="8">
    <source>
        <dbReference type="PROSITE" id="PS50261"/>
    </source>
</evidence>
<dbReference type="AlphaFoldDB" id="A0AAN9GHB5"/>
<sequence length="975" mass="107646">MDCGVFLRLVVIHLSLLVAPTVQQSNDTEFAGVFPDHIYFGYSPDVATAQIPLFWNKSRETGEEFHNRVCHHRCHGPSGSDSPADSEECLRCFPCTCEPYCDREGTCCPQEGQDWVPPATERSQCLVDFDEMSARVLSVVKCHPDFPAENDERELCESKTLPRRRDTVLPVTSNSSFVTYTNMHCAACNHDNEDLAEWGVRCLHNQYLYDAMNDTDYDERAIQLPDLCGFTRNPLVRPADYHSCSDLSLFSGHAVSTCNVTGQWAVKDEDVRKACEESDSPRGAAVLIKNGGLYANAFCVMCNEDEESLLEHCLISGSPGFRVPDIIRTSTGLMFDTVVLTAIRTRPRSDCSEGYWPHPEGECRELQCAAGKTLEGGVCSTAVRRVRGLGYHLRILLKPIVLGFTRVSNPTNPPQSVHSDTCYYGQALWAAMEAKIGFTFVDRAGNITTAAAVNETCFTEAYQKQLERLINHVNATSNAEGGMTGLELNVEDIASEEARFLAAEVEAYVLSKPTVQREHAENLLASLFEKEWSVTLGEWTVRLKAFDVSTRLLRGGDEKSDLAVDGVSDVDKTMFPYEKNMSPLIGLEHLFLPFTGELRCPHLRFQPDEFTVVTCDDCDTQVKFPCFMDPDDKPVSFLARSYPQGAWLTGDGQLAMCMDTFSEVFPQNVTVIKPSQRQTSMVRQVMSAVCGSVSVVCLAVTFVTYALFRQLRALPGLNNMGLSLSLATAQLSLLLPWHLTGVVWVCRAVGVLTHWAWLTALGWMGVCCTHMVRVFTSKTHHSLSERGVKKAFLQHVLATSLISTLIVGLTVVVSSALSRGVSMGYGGPLCFLDTELHPLLLLAVWVPLGLVVITNLSCFALTVVAIVRVRRLQARAPRERRDVLVYAKLVTVTGGAWVLGFLAELTDQEWMRVVAELCIAAQGLLLFLAYVCNTRVWRLYRARFGTAPPSNATSTSSPATALTTANTAKSSEAEA</sequence>
<keyword evidence="2 6" id="KW-0812">Transmembrane</keyword>
<dbReference type="PROSITE" id="PS50261">
    <property type="entry name" value="G_PROTEIN_RECEP_F2_4"/>
    <property type="match status" value="1"/>
</dbReference>
<keyword evidence="3 6" id="KW-1133">Transmembrane helix</keyword>
<accession>A0AAN9GHB5</accession>
<feature type="transmembrane region" description="Helical" evidence="6">
    <location>
        <begin position="685"/>
        <end position="708"/>
    </location>
</feature>
<dbReference type="PANTHER" id="PTHR45902:SF1">
    <property type="entry name" value="LATROPHILIN RECEPTOR-LIKE PROTEIN A"/>
    <property type="match status" value="1"/>
</dbReference>
<feature type="chain" id="PRO_5042997846" description="G-protein coupled receptors family 2 profile 2 domain-containing protein" evidence="7">
    <location>
        <begin position="24"/>
        <end position="975"/>
    </location>
</feature>
<evidence type="ECO:0000313" key="9">
    <source>
        <dbReference type="EMBL" id="KAK7108888.1"/>
    </source>
</evidence>
<evidence type="ECO:0000256" key="1">
    <source>
        <dbReference type="ARBA" id="ARBA00004141"/>
    </source>
</evidence>
<dbReference type="InterPro" id="IPR053231">
    <property type="entry name" value="GPCR_LN-TM7"/>
</dbReference>
<feature type="transmembrane region" description="Helical" evidence="6">
    <location>
        <begin position="914"/>
        <end position="933"/>
    </location>
</feature>
<organism evidence="9 10">
    <name type="scientific">Littorina saxatilis</name>
    <dbReference type="NCBI Taxonomy" id="31220"/>
    <lineage>
        <taxon>Eukaryota</taxon>
        <taxon>Metazoa</taxon>
        <taxon>Spiralia</taxon>
        <taxon>Lophotrochozoa</taxon>
        <taxon>Mollusca</taxon>
        <taxon>Gastropoda</taxon>
        <taxon>Caenogastropoda</taxon>
        <taxon>Littorinimorpha</taxon>
        <taxon>Littorinoidea</taxon>
        <taxon>Littorinidae</taxon>
        <taxon>Littorina</taxon>
    </lineage>
</organism>
<dbReference type="Proteomes" id="UP001374579">
    <property type="component" value="Unassembled WGS sequence"/>
</dbReference>
<evidence type="ECO:0000256" key="2">
    <source>
        <dbReference type="ARBA" id="ARBA00022692"/>
    </source>
</evidence>
<dbReference type="PANTHER" id="PTHR45902">
    <property type="entry name" value="LATROPHILIN RECEPTOR-LIKE PROTEIN A"/>
    <property type="match status" value="1"/>
</dbReference>
<comment type="subcellular location">
    <subcellularLocation>
        <location evidence="1">Membrane</location>
        <topology evidence="1">Multi-pass membrane protein</topology>
    </subcellularLocation>
</comment>
<evidence type="ECO:0000256" key="6">
    <source>
        <dbReference type="SAM" id="Phobius"/>
    </source>
</evidence>
<feature type="transmembrane region" description="Helical" evidence="6">
    <location>
        <begin position="883"/>
        <end position="902"/>
    </location>
</feature>
<dbReference type="Pfam" id="PF00002">
    <property type="entry name" value="7tm_2"/>
    <property type="match status" value="1"/>
</dbReference>
<name>A0AAN9GHB5_9CAEN</name>
<keyword evidence="10" id="KW-1185">Reference proteome</keyword>
<gene>
    <name evidence="9" type="ORF">V1264_016545</name>
</gene>
<feature type="transmembrane region" description="Helical" evidence="6">
    <location>
        <begin position="720"/>
        <end position="739"/>
    </location>
</feature>
<evidence type="ECO:0000313" key="10">
    <source>
        <dbReference type="Proteomes" id="UP001374579"/>
    </source>
</evidence>
<dbReference type="Gene3D" id="1.20.1070.10">
    <property type="entry name" value="Rhodopsin 7-helix transmembrane proteins"/>
    <property type="match status" value="1"/>
</dbReference>
<dbReference type="InterPro" id="IPR000832">
    <property type="entry name" value="GPCR_2_secretin-like"/>
</dbReference>
<dbReference type="GO" id="GO:0007166">
    <property type="term" value="P:cell surface receptor signaling pathway"/>
    <property type="evidence" value="ECO:0007669"/>
    <property type="project" value="InterPro"/>
</dbReference>
<feature type="transmembrane region" description="Helical" evidence="6">
    <location>
        <begin position="796"/>
        <end position="818"/>
    </location>
</feature>
<dbReference type="InterPro" id="IPR017981">
    <property type="entry name" value="GPCR_2-like_7TM"/>
</dbReference>
<evidence type="ECO:0000256" key="4">
    <source>
        <dbReference type="ARBA" id="ARBA00023136"/>
    </source>
</evidence>
<keyword evidence="4 6" id="KW-0472">Membrane</keyword>
<feature type="region of interest" description="Disordered" evidence="5">
    <location>
        <begin position="948"/>
        <end position="975"/>
    </location>
</feature>
<feature type="transmembrane region" description="Helical" evidence="6">
    <location>
        <begin position="754"/>
        <end position="775"/>
    </location>
</feature>
<feature type="domain" description="G-protein coupled receptors family 2 profile 2" evidence="8">
    <location>
        <begin position="683"/>
        <end position="934"/>
    </location>
</feature>
<evidence type="ECO:0000256" key="7">
    <source>
        <dbReference type="SAM" id="SignalP"/>
    </source>
</evidence>